<dbReference type="AlphaFoldDB" id="A0A2U1L1U1"/>
<evidence type="ECO:0000313" key="1">
    <source>
        <dbReference type="EMBL" id="PWA42982.1"/>
    </source>
</evidence>
<keyword evidence="2" id="KW-1185">Reference proteome</keyword>
<evidence type="ECO:0008006" key="3">
    <source>
        <dbReference type="Google" id="ProtNLM"/>
    </source>
</evidence>
<organism evidence="1 2">
    <name type="scientific">Artemisia annua</name>
    <name type="common">Sweet wormwood</name>
    <dbReference type="NCBI Taxonomy" id="35608"/>
    <lineage>
        <taxon>Eukaryota</taxon>
        <taxon>Viridiplantae</taxon>
        <taxon>Streptophyta</taxon>
        <taxon>Embryophyta</taxon>
        <taxon>Tracheophyta</taxon>
        <taxon>Spermatophyta</taxon>
        <taxon>Magnoliopsida</taxon>
        <taxon>eudicotyledons</taxon>
        <taxon>Gunneridae</taxon>
        <taxon>Pentapetalae</taxon>
        <taxon>asterids</taxon>
        <taxon>campanulids</taxon>
        <taxon>Asterales</taxon>
        <taxon>Asteraceae</taxon>
        <taxon>Asteroideae</taxon>
        <taxon>Anthemideae</taxon>
        <taxon>Artemisiinae</taxon>
        <taxon>Artemisia</taxon>
    </lineage>
</organism>
<accession>A0A2U1L1U1</accession>
<protein>
    <recommendedName>
        <fullName evidence="3">DUF674 family protein</fullName>
    </recommendedName>
</protein>
<dbReference type="EMBL" id="PKPP01012078">
    <property type="protein sequence ID" value="PWA42982.1"/>
    <property type="molecule type" value="Genomic_DNA"/>
</dbReference>
<gene>
    <name evidence="1" type="ORF">CTI12_AA538790</name>
</gene>
<evidence type="ECO:0000313" key="2">
    <source>
        <dbReference type="Proteomes" id="UP000245207"/>
    </source>
</evidence>
<dbReference type="OrthoDB" id="1277335at2759"/>
<dbReference type="PANTHER" id="PTHR33103">
    <property type="entry name" value="OS01G0153900 PROTEIN"/>
    <property type="match status" value="1"/>
</dbReference>
<proteinExistence type="predicted"/>
<comment type="caution">
    <text evidence="1">The sequence shown here is derived from an EMBL/GenBank/DDBJ whole genome shotgun (WGS) entry which is preliminary data.</text>
</comment>
<name>A0A2U1L1U1_ARTAN</name>
<reference evidence="1 2" key="1">
    <citation type="journal article" date="2018" name="Mol. Plant">
        <title>The genome of Artemisia annua provides insight into the evolution of Asteraceae family and artemisinin biosynthesis.</title>
        <authorList>
            <person name="Shen Q."/>
            <person name="Zhang L."/>
            <person name="Liao Z."/>
            <person name="Wang S."/>
            <person name="Yan T."/>
            <person name="Shi P."/>
            <person name="Liu M."/>
            <person name="Fu X."/>
            <person name="Pan Q."/>
            <person name="Wang Y."/>
            <person name="Lv Z."/>
            <person name="Lu X."/>
            <person name="Zhang F."/>
            <person name="Jiang W."/>
            <person name="Ma Y."/>
            <person name="Chen M."/>
            <person name="Hao X."/>
            <person name="Li L."/>
            <person name="Tang Y."/>
            <person name="Lv G."/>
            <person name="Zhou Y."/>
            <person name="Sun X."/>
            <person name="Brodelius P.E."/>
            <person name="Rose J.K.C."/>
            <person name="Tang K."/>
        </authorList>
    </citation>
    <scope>NUCLEOTIDE SEQUENCE [LARGE SCALE GENOMIC DNA]</scope>
    <source>
        <strain evidence="2">cv. Huhao1</strain>
        <tissue evidence="1">Leaf</tissue>
    </source>
</reference>
<dbReference type="PANTHER" id="PTHR33103:SF27">
    <property type="entry name" value="OS04G0594700 PROTEIN"/>
    <property type="match status" value="1"/>
</dbReference>
<dbReference type="Pfam" id="PF05056">
    <property type="entry name" value="DUF674"/>
    <property type="match status" value="1"/>
</dbReference>
<dbReference type="Proteomes" id="UP000245207">
    <property type="component" value="Unassembled WGS sequence"/>
</dbReference>
<sequence length="487" mass="54926">MAECSGPRFLLNMLVAKEENKIIMAETSKEFIEVLFSLMTMPIARVASLTRNCTPGDIGCVSNLYESVEELDTRYLQDYKFLDILINPRSAAEIYCENLKLNLIGNGSHEYYVCDDTECNAISYYNIGTCQCGEKLKYKASNGPNSKLYPDEKDGILKSTAQFMITDDFKVMPVAMADRNLLNEFEKYGKIEEKTIAIGREEVLKLLECSLRSRTPLSETFLNQSNEKSSNELLDMNDGLVRVNSTHKLYDLWKKRTDIRLKIVFDKVNNIALYAVVNEDFVNQLSTFLTFPLGYAFSQFTCSSFSGCLGNLYNSILETDINLFTCDKRKDALVNPKLAPGLTYNSCLVGIQEATILSDCASLFRDLSAKKRLTKWRSDKGARNWPAKVFEGVIKGPATFLVMDDLEVKPFSPISVKLLVDKLMVPFRDLAEREVILDEDKAMHLLAASLASKHALTATFLRKDTNVHCFDFLRNLLEGKGNGFKAC</sequence>
<dbReference type="InterPro" id="IPR007750">
    <property type="entry name" value="DUF674"/>
</dbReference>